<evidence type="ECO:0008006" key="7">
    <source>
        <dbReference type="Google" id="ProtNLM"/>
    </source>
</evidence>
<comment type="caution">
    <text evidence="5">The sequence shown here is derived from an EMBL/GenBank/DDBJ whole genome shotgun (WGS) entry which is preliminary data.</text>
</comment>
<comment type="similarity">
    <text evidence="1">Belongs to the beta-class carbonic anhydrase family.</text>
</comment>
<dbReference type="PANTHER" id="PTHR43175">
    <property type="entry name" value="CARBONIC ANHYDRASE"/>
    <property type="match status" value="1"/>
</dbReference>
<protein>
    <recommendedName>
        <fullName evidence="7">Carbonic anhydrase</fullName>
    </recommendedName>
</protein>
<keyword evidence="2 4" id="KW-0479">Metal-binding</keyword>
<dbReference type="SMART" id="SM00947">
    <property type="entry name" value="Pro_CA"/>
    <property type="match status" value="1"/>
</dbReference>
<evidence type="ECO:0000313" key="5">
    <source>
        <dbReference type="EMBL" id="KAK3207799.1"/>
    </source>
</evidence>
<dbReference type="Proteomes" id="UP001280581">
    <property type="component" value="Unassembled WGS sequence"/>
</dbReference>
<organism evidence="5 6">
    <name type="scientific">Pseudopithomyces chartarum</name>
    <dbReference type="NCBI Taxonomy" id="1892770"/>
    <lineage>
        <taxon>Eukaryota</taxon>
        <taxon>Fungi</taxon>
        <taxon>Dikarya</taxon>
        <taxon>Ascomycota</taxon>
        <taxon>Pezizomycotina</taxon>
        <taxon>Dothideomycetes</taxon>
        <taxon>Pleosporomycetidae</taxon>
        <taxon>Pleosporales</taxon>
        <taxon>Massarineae</taxon>
        <taxon>Didymosphaeriaceae</taxon>
        <taxon>Pseudopithomyces</taxon>
    </lineage>
</organism>
<feature type="binding site" evidence="4">
    <location>
        <position position="41"/>
    </location>
    <ligand>
        <name>Zn(2+)</name>
        <dbReference type="ChEBI" id="CHEBI:29105"/>
    </ligand>
</feature>
<dbReference type="SUPFAM" id="SSF53056">
    <property type="entry name" value="beta-carbonic anhydrase, cab"/>
    <property type="match status" value="1"/>
</dbReference>
<dbReference type="AlphaFoldDB" id="A0AAN6RGX3"/>
<evidence type="ECO:0000256" key="4">
    <source>
        <dbReference type="PIRSR" id="PIRSR601765-1"/>
    </source>
</evidence>
<dbReference type="GO" id="GO:0008270">
    <property type="term" value="F:zinc ion binding"/>
    <property type="evidence" value="ECO:0007669"/>
    <property type="project" value="InterPro"/>
</dbReference>
<dbReference type="Gene3D" id="3.40.1050.10">
    <property type="entry name" value="Carbonic anhydrase"/>
    <property type="match status" value="1"/>
</dbReference>
<keyword evidence="6" id="KW-1185">Reference proteome</keyword>
<dbReference type="EMBL" id="WVTA01000008">
    <property type="protein sequence ID" value="KAK3207799.1"/>
    <property type="molecule type" value="Genomic_DNA"/>
</dbReference>
<reference evidence="5 6" key="1">
    <citation type="submission" date="2021-02" db="EMBL/GenBank/DDBJ databases">
        <title>Genome assembly of Pseudopithomyces chartarum.</title>
        <authorList>
            <person name="Jauregui R."/>
            <person name="Singh J."/>
            <person name="Voisey C."/>
        </authorList>
    </citation>
    <scope>NUCLEOTIDE SEQUENCE [LARGE SCALE GENOMIC DNA]</scope>
    <source>
        <strain evidence="5 6">AGR01</strain>
    </source>
</reference>
<proteinExistence type="inferred from homology"/>
<keyword evidence="3 4" id="KW-0862">Zinc</keyword>
<evidence type="ECO:0000313" key="6">
    <source>
        <dbReference type="Proteomes" id="UP001280581"/>
    </source>
</evidence>
<dbReference type="InterPro" id="IPR036874">
    <property type="entry name" value="Carbonic_anhydrase_sf"/>
</dbReference>
<feature type="binding site" evidence="4">
    <location>
        <position position="43"/>
    </location>
    <ligand>
        <name>Zn(2+)</name>
        <dbReference type="ChEBI" id="CHEBI:29105"/>
    </ligand>
</feature>
<dbReference type="PANTHER" id="PTHR43175:SF3">
    <property type="entry name" value="CARBON DISULFIDE HYDROLASE"/>
    <property type="match status" value="1"/>
</dbReference>
<evidence type="ECO:0000256" key="1">
    <source>
        <dbReference type="ARBA" id="ARBA00006217"/>
    </source>
</evidence>
<accession>A0AAN6RGX3</accession>
<evidence type="ECO:0000256" key="2">
    <source>
        <dbReference type="ARBA" id="ARBA00022723"/>
    </source>
</evidence>
<feature type="binding site" evidence="4">
    <location>
        <position position="95"/>
    </location>
    <ligand>
        <name>Zn(2+)</name>
        <dbReference type="ChEBI" id="CHEBI:29105"/>
    </ligand>
</feature>
<dbReference type="GO" id="GO:0004089">
    <property type="term" value="F:carbonate dehydratase activity"/>
    <property type="evidence" value="ECO:0007669"/>
    <property type="project" value="InterPro"/>
</dbReference>
<evidence type="ECO:0000256" key="3">
    <source>
        <dbReference type="ARBA" id="ARBA00022833"/>
    </source>
</evidence>
<dbReference type="InterPro" id="IPR001765">
    <property type="entry name" value="Carbonic_anhydrase"/>
</dbReference>
<name>A0AAN6RGX3_9PLEO</name>
<comment type="cofactor">
    <cofactor evidence="4">
        <name>Zn(2+)</name>
        <dbReference type="ChEBI" id="CHEBI:29105"/>
    </cofactor>
    <text evidence="4">Binds 1 zinc ion per subunit.</text>
</comment>
<feature type="binding site" evidence="4">
    <location>
        <position position="98"/>
    </location>
    <ligand>
        <name>Zn(2+)</name>
        <dbReference type="ChEBI" id="CHEBI:29105"/>
    </ligand>
</feature>
<gene>
    <name evidence="5" type="ORF">GRF29_96g409008</name>
</gene>
<sequence length="182" mass="19937">MSSPNPIRTIALNNAAVAKDFKPKYTLPYIRSRPVSVIISCVDPRADPKDFWAIEPHGVPGVIRNAGGRAVDALRTLEVLSALGTGLESVAVVHHSTCGVGEHGIDDEYVREKVKERRKGGEDGSGDVDGRRFETFKHQSVEESVKEDMRLLLAHPLFPEGLMVLGYVLDDETGVTTEVFLE</sequence>